<evidence type="ECO:0000313" key="3">
    <source>
        <dbReference type="Proteomes" id="UP000235388"/>
    </source>
</evidence>
<accession>A0A2N5T337</accession>
<reference evidence="2 3" key="1">
    <citation type="submission" date="2017-11" db="EMBL/GenBank/DDBJ databases">
        <title>De novo assembly and phasing of dikaryotic genomes from two isolates of Puccinia coronata f. sp. avenae, the causal agent of oat crown rust.</title>
        <authorList>
            <person name="Miller M.E."/>
            <person name="Zhang Y."/>
            <person name="Omidvar V."/>
            <person name="Sperschneider J."/>
            <person name="Schwessinger B."/>
            <person name="Raley C."/>
            <person name="Palmer J.M."/>
            <person name="Garnica D."/>
            <person name="Upadhyaya N."/>
            <person name="Rathjen J."/>
            <person name="Taylor J.M."/>
            <person name="Park R.F."/>
            <person name="Dodds P.N."/>
            <person name="Hirsch C.D."/>
            <person name="Kianian S.F."/>
            <person name="Figueroa M."/>
        </authorList>
    </citation>
    <scope>NUCLEOTIDE SEQUENCE [LARGE SCALE GENOMIC DNA]</scope>
    <source>
        <strain evidence="2">12NC29</strain>
    </source>
</reference>
<dbReference type="Proteomes" id="UP000235388">
    <property type="component" value="Unassembled WGS sequence"/>
</dbReference>
<gene>
    <name evidence="2" type="ORF">PCANC_09251</name>
</gene>
<protein>
    <submittedName>
        <fullName evidence="2">Uncharacterized protein</fullName>
    </submittedName>
</protein>
<feature type="region of interest" description="Disordered" evidence="1">
    <location>
        <begin position="36"/>
        <end position="60"/>
    </location>
</feature>
<dbReference type="EMBL" id="PGCJ01000806">
    <property type="protein sequence ID" value="PLW19886.1"/>
    <property type="molecule type" value="Genomic_DNA"/>
</dbReference>
<comment type="caution">
    <text evidence="2">The sequence shown here is derived from an EMBL/GenBank/DDBJ whole genome shotgun (WGS) entry which is preliminary data.</text>
</comment>
<evidence type="ECO:0000313" key="2">
    <source>
        <dbReference type="EMBL" id="PLW19886.1"/>
    </source>
</evidence>
<keyword evidence="3" id="KW-1185">Reference proteome</keyword>
<proteinExistence type="predicted"/>
<dbReference type="AlphaFoldDB" id="A0A2N5T337"/>
<organism evidence="2 3">
    <name type="scientific">Puccinia coronata f. sp. avenae</name>
    <dbReference type="NCBI Taxonomy" id="200324"/>
    <lineage>
        <taxon>Eukaryota</taxon>
        <taxon>Fungi</taxon>
        <taxon>Dikarya</taxon>
        <taxon>Basidiomycota</taxon>
        <taxon>Pucciniomycotina</taxon>
        <taxon>Pucciniomycetes</taxon>
        <taxon>Pucciniales</taxon>
        <taxon>Pucciniaceae</taxon>
        <taxon>Puccinia</taxon>
    </lineage>
</organism>
<evidence type="ECO:0000256" key="1">
    <source>
        <dbReference type="SAM" id="MobiDB-lite"/>
    </source>
</evidence>
<sequence length="60" mass="6194">MAAGPSLNRMAASNANLDIAAIQSSFFAGGEFPIDQYSNTTIEQPPPSSRAPGSTMHGIV</sequence>
<name>A0A2N5T337_9BASI</name>